<evidence type="ECO:0000313" key="3">
    <source>
        <dbReference type="Proteomes" id="UP001187192"/>
    </source>
</evidence>
<reference evidence="2" key="1">
    <citation type="submission" date="2023-07" db="EMBL/GenBank/DDBJ databases">
        <title>draft genome sequence of fig (Ficus carica).</title>
        <authorList>
            <person name="Takahashi T."/>
            <person name="Nishimura K."/>
        </authorList>
    </citation>
    <scope>NUCLEOTIDE SEQUENCE</scope>
</reference>
<keyword evidence="3" id="KW-1185">Reference proteome</keyword>
<proteinExistence type="predicted"/>
<dbReference type="AlphaFoldDB" id="A0AA88A5R3"/>
<comment type="caution">
    <text evidence="2">The sequence shown here is derived from an EMBL/GenBank/DDBJ whole genome shotgun (WGS) entry which is preliminary data.</text>
</comment>
<evidence type="ECO:0000256" key="1">
    <source>
        <dbReference type="SAM" id="MobiDB-lite"/>
    </source>
</evidence>
<protein>
    <submittedName>
        <fullName evidence="2">Uncharacterized protein</fullName>
    </submittedName>
</protein>
<feature type="region of interest" description="Disordered" evidence="1">
    <location>
        <begin position="44"/>
        <end position="72"/>
    </location>
</feature>
<sequence length="111" mass="11878">MCCFRSSSNSLVSEEGRTGRRRLSYAVEPVAAFPATQPTSPCCPFTLSEPPPLPPARDCRSSKPPSSSGTVHASPLRLFQLAISDLQPTDCRLSEPLLSPGAVQSNPLRPL</sequence>
<evidence type="ECO:0000313" key="2">
    <source>
        <dbReference type="EMBL" id="GMN45465.1"/>
    </source>
</evidence>
<name>A0AA88A5R3_FICCA</name>
<dbReference type="EMBL" id="BTGU01000020">
    <property type="protein sequence ID" value="GMN45465.1"/>
    <property type="molecule type" value="Genomic_DNA"/>
</dbReference>
<dbReference type="Proteomes" id="UP001187192">
    <property type="component" value="Unassembled WGS sequence"/>
</dbReference>
<accession>A0AA88A5R3</accession>
<gene>
    <name evidence="2" type="ORF">TIFTF001_014653</name>
</gene>
<organism evidence="2 3">
    <name type="scientific">Ficus carica</name>
    <name type="common">Common fig</name>
    <dbReference type="NCBI Taxonomy" id="3494"/>
    <lineage>
        <taxon>Eukaryota</taxon>
        <taxon>Viridiplantae</taxon>
        <taxon>Streptophyta</taxon>
        <taxon>Embryophyta</taxon>
        <taxon>Tracheophyta</taxon>
        <taxon>Spermatophyta</taxon>
        <taxon>Magnoliopsida</taxon>
        <taxon>eudicotyledons</taxon>
        <taxon>Gunneridae</taxon>
        <taxon>Pentapetalae</taxon>
        <taxon>rosids</taxon>
        <taxon>fabids</taxon>
        <taxon>Rosales</taxon>
        <taxon>Moraceae</taxon>
        <taxon>Ficeae</taxon>
        <taxon>Ficus</taxon>
    </lineage>
</organism>